<reference evidence="11" key="1">
    <citation type="journal article" date="2021" name="IMA Fungus">
        <title>Genomic characterization of three marine fungi, including Emericellopsis atlantica sp. nov. with signatures of a generalist lifestyle and marine biomass degradation.</title>
        <authorList>
            <person name="Hagestad O.C."/>
            <person name="Hou L."/>
            <person name="Andersen J.H."/>
            <person name="Hansen E.H."/>
            <person name="Altermark B."/>
            <person name="Li C."/>
            <person name="Kuhnert E."/>
            <person name="Cox R.J."/>
            <person name="Crous P.W."/>
            <person name="Spatafora J.W."/>
            <person name="Lail K."/>
            <person name="Amirebrahimi M."/>
            <person name="Lipzen A."/>
            <person name="Pangilinan J."/>
            <person name="Andreopoulos W."/>
            <person name="Hayes R.D."/>
            <person name="Ng V."/>
            <person name="Grigoriev I.V."/>
            <person name="Jackson S.A."/>
            <person name="Sutton T.D.S."/>
            <person name="Dobson A.D.W."/>
            <person name="Rama T."/>
        </authorList>
    </citation>
    <scope>NUCLEOTIDE SEQUENCE</scope>
    <source>
        <strain evidence="11">TRa3180A</strain>
    </source>
</reference>
<feature type="signal peptide" evidence="9">
    <location>
        <begin position="1"/>
        <end position="18"/>
    </location>
</feature>
<organism evidence="11 12">
    <name type="scientific">Calycina marina</name>
    <dbReference type="NCBI Taxonomy" id="1763456"/>
    <lineage>
        <taxon>Eukaryota</taxon>
        <taxon>Fungi</taxon>
        <taxon>Dikarya</taxon>
        <taxon>Ascomycota</taxon>
        <taxon>Pezizomycotina</taxon>
        <taxon>Leotiomycetes</taxon>
        <taxon>Helotiales</taxon>
        <taxon>Pezizellaceae</taxon>
        <taxon>Calycina</taxon>
    </lineage>
</organism>
<comment type="subcellular location">
    <subcellularLocation>
        <location evidence="1">Membrane</location>
        <topology evidence="1">Multi-pass membrane protein</topology>
    </subcellularLocation>
</comment>
<dbReference type="InterPro" id="IPR010308">
    <property type="entry name" value="TRP_C"/>
</dbReference>
<feature type="transmembrane region" description="Helical" evidence="8">
    <location>
        <begin position="391"/>
        <end position="411"/>
    </location>
</feature>
<gene>
    <name evidence="11" type="ORF">BJ878DRAFT_265538</name>
</gene>
<proteinExistence type="inferred from homology"/>
<dbReference type="GO" id="GO:0016020">
    <property type="term" value="C:membrane"/>
    <property type="evidence" value="ECO:0007669"/>
    <property type="project" value="UniProtKB-SubCell"/>
</dbReference>
<feature type="transmembrane region" description="Helical" evidence="8">
    <location>
        <begin position="505"/>
        <end position="524"/>
    </location>
</feature>
<dbReference type="PANTHER" id="PTHR31145">
    <property type="entry name" value="INTEGRAL MEMBRANE PROTEIN (AFU_ORTHOLOGUE AFUA_7G01610)"/>
    <property type="match status" value="1"/>
</dbReference>
<accession>A0A9P7ZB49</accession>
<evidence type="ECO:0000256" key="4">
    <source>
        <dbReference type="ARBA" id="ARBA00022729"/>
    </source>
</evidence>
<feature type="region of interest" description="Disordered" evidence="7">
    <location>
        <begin position="709"/>
        <end position="733"/>
    </location>
</feature>
<comment type="similarity">
    <text evidence="2">Belongs to the transient receptor potential (TRP) ion channel family.</text>
</comment>
<dbReference type="InterPro" id="IPR040241">
    <property type="entry name" value="TRP_Flc/Pkd2-like"/>
</dbReference>
<keyword evidence="4 9" id="KW-0732">Signal</keyword>
<keyword evidence="12" id="KW-1185">Reference proteome</keyword>
<dbReference type="Proteomes" id="UP000887226">
    <property type="component" value="Unassembled WGS sequence"/>
</dbReference>
<dbReference type="SMART" id="SM01320">
    <property type="entry name" value="TRP_N"/>
    <property type="match status" value="1"/>
</dbReference>
<evidence type="ECO:0000256" key="8">
    <source>
        <dbReference type="SAM" id="Phobius"/>
    </source>
</evidence>
<protein>
    <recommendedName>
        <fullName evidence="10">ML-like domain-containing protein</fullName>
    </recommendedName>
</protein>
<comment type="caution">
    <text evidence="11">The sequence shown here is derived from an EMBL/GenBank/DDBJ whole genome shotgun (WGS) entry which is preliminary data.</text>
</comment>
<dbReference type="EMBL" id="MU253742">
    <property type="protein sequence ID" value="KAG9248844.1"/>
    <property type="molecule type" value="Genomic_DNA"/>
</dbReference>
<name>A0A9P7ZB49_9HELO</name>
<dbReference type="OrthoDB" id="2115177at2759"/>
<evidence type="ECO:0000256" key="5">
    <source>
        <dbReference type="ARBA" id="ARBA00022989"/>
    </source>
</evidence>
<feature type="transmembrane region" description="Helical" evidence="8">
    <location>
        <begin position="339"/>
        <end position="370"/>
    </location>
</feature>
<dbReference type="PANTHER" id="PTHR31145:SF5">
    <property type="entry name" value="DUF907 DOMAIN PROTEIN (AFU_ORTHOLOGUE AFUA_2G06100)"/>
    <property type="match status" value="1"/>
</dbReference>
<feature type="transmembrane region" description="Helical" evidence="8">
    <location>
        <begin position="417"/>
        <end position="439"/>
    </location>
</feature>
<sequence length="733" mass="78765">MLGLFTAVILLLANVGSASQILKTSGFSTCLTGAAITVNNVDIEYNNDDETVTFDVGGTSTESINVTAVLNVTAYGISVYSNTFNPCDTITYVAQLCPVPVGTFSATGEQAIPASYTSQIPSIAFSIPDIDAQATLELKALDTGDDMACITSSVDNGKTVDIPAVSYAVAGMAGAALALTGLSAVGASAAGGSSGVGTASPSFTDVITTMQGFAINGMMSVNMPTVYRNFAKNFAFSTGLIPIESVQTSIDNFRAKTGGNLTVNSVAALKDTTLVYSDGTSTVTRRSLGMVLRDSLSTSVSDNTTTSSTNTTSESSLQKTVLGIQAYVEQLTVPETNTFMTVLLVVAIVIAAIVVGVLLFKVILEIWSLFGSFPKGLTGFREHYWGTLARTIVQLILVLYSVVVLYCMFQFTHGDSWAAQLLAGFTLGLFTAVLAFFIFKIWQTARKLKQAEGDASGLYEKKEHWIKYRIFYDSYKKNYWWSFVPFILYMFAKGTVLAAADGYGLAQTIGQLSIECVMLAFIIWNRPFERKSGNVINIFILVVRVLSVVCILVFVEELGIAQTTQTVTGVVLIAVQSVLTGALGILIAVNAIIMCCKRNPHRKRRKELEKLNRETDNLTPLDARNSLLMDPYRNESKTVFGKVDSVESFMMQPANPHAGATPLRAYRNTGPLESRENLVHGAAPLGGRDLSPPRQVEPTVANLGEGYRDLSPLPHQPTVPNMGAHTGYKGSGY</sequence>
<evidence type="ECO:0000256" key="3">
    <source>
        <dbReference type="ARBA" id="ARBA00022692"/>
    </source>
</evidence>
<dbReference type="Pfam" id="PF06011">
    <property type="entry name" value="TRP"/>
    <property type="match status" value="1"/>
</dbReference>
<feature type="transmembrane region" description="Helical" evidence="8">
    <location>
        <begin position="567"/>
        <end position="596"/>
    </location>
</feature>
<feature type="transmembrane region" description="Helical" evidence="8">
    <location>
        <begin position="479"/>
        <end position="499"/>
    </location>
</feature>
<dbReference type="InterPro" id="IPR032800">
    <property type="entry name" value="TRP_N"/>
</dbReference>
<dbReference type="Pfam" id="PF14558">
    <property type="entry name" value="TRP_N"/>
    <property type="match status" value="1"/>
</dbReference>
<dbReference type="AlphaFoldDB" id="A0A9P7ZB49"/>
<evidence type="ECO:0000313" key="12">
    <source>
        <dbReference type="Proteomes" id="UP000887226"/>
    </source>
</evidence>
<feature type="transmembrane region" description="Helical" evidence="8">
    <location>
        <begin position="536"/>
        <end position="555"/>
    </location>
</feature>
<evidence type="ECO:0000256" key="1">
    <source>
        <dbReference type="ARBA" id="ARBA00004141"/>
    </source>
</evidence>
<keyword evidence="6 8" id="KW-0472">Membrane</keyword>
<dbReference type="GO" id="GO:0009272">
    <property type="term" value="P:fungal-type cell wall biogenesis"/>
    <property type="evidence" value="ECO:0007669"/>
    <property type="project" value="TreeGrafter"/>
</dbReference>
<evidence type="ECO:0000313" key="11">
    <source>
        <dbReference type="EMBL" id="KAG9248844.1"/>
    </source>
</evidence>
<feature type="domain" description="ML-like" evidence="10">
    <location>
        <begin position="20"/>
        <end position="161"/>
    </location>
</feature>
<evidence type="ECO:0000256" key="9">
    <source>
        <dbReference type="SAM" id="SignalP"/>
    </source>
</evidence>
<evidence type="ECO:0000256" key="2">
    <source>
        <dbReference type="ARBA" id="ARBA00010642"/>
    </source>
</evidence>
<evidence type="ECO:0000259" key="10">
    <source>
        <dbReference type="SMART" id="SM01320"/>
    </source>
</evidence>
<keyword evidence="3 8" id="KW-0812">Transmembrane</keyword>
<evidence type="ECO:0000256" key="6">
    <source>
        <dbReference type="ARBA" id="ARBA00023136"/>
    </source>
</evidence>
<evidence type="ECO:0000256" key="7">
    <source>
        <dbReference type="SAM" id="MobiDB-lite"/>
    </source>
</evidence>
<keyword evidence="5 8" id="KW-1133">Transmembrane helix</keyword>
<feature type="chain" id="PRO_5040510698" description="ML-like domain-containing protein" evidence="9">
    <location>
        <begin position="19"/>
        <end position="733"/>
    </location>
</feature>
<dbReference type="GO" id="GO:0055085">
    <property type="term" value="P:transmembrane transport"/>
    <property type="evidence" value="ECO:0007669"/>
    <property type="project" value="TreeGrafter"/>
</dbReference>